<keyword evidence="2" id="KW-1185">Reference proteome</keyword>
<protein>
    <submittedName>
        <fullName evidence="1">Peptide synthetase</fullName>
    </submittedName>
</protein>
<accession>A0ABU8LQD1</accession>
<dbReference type="Gene3D" id="3.30.559.10">
    <property type="entry name" value="Chloramphenicol acetyltransferase-like domain"/>
    <property type="match status" value="1"/>
</dbReference>
<comment type="caution">
    <text evidence="1">The sequence shown here is derived from an EMBL/GenBank/DDBJ whole genome shotgun (WGS) entry which is preliminary data.</text>
</comment>
<dbReference type="Gene3D" id="3.30.559.30">
    <property type="entry name" value="Nonribosomal peptide synthetase, condensation domain"/>
    <property type="match status" value="1"/>
</dbReference>
<dbReference type="SUPFAM" id="SSF52777">
    <property type="entry name" value="CoA-dependent acyltransferases"/>
    <property type="match status" value="2"/>
</dbReference>
<dbReference type="EMBL" id="JBBDGL010000001">
    <property type="protein sequence ID" value="MEJ1154088.1"/>
    <property type="molecule type" value="Genomic_DNA"/>
</dbReference>
<dbReference type="RefSeq" id="WP_337336539.1">
    <property type="nucleotide sequence ID" value="NZ_JBBDGL010000001.1"/>
</dbReference>
<proteinExistence type="predicted"/>
<reference evidence="1 2" key="1">
    <citation type="submission" date="2024-02" db="EMBL/GenBank/DDBJ databases">
        <authorList>
            <person name="Saticioglu I.B."/>
        </authorList>
    </citation>
    <scope>NUCLEOTIDE SEQUENCE [LARGE SCALE GENOMIC DNA]</scope>
    <source>
        <strain evidence="1 2">Mu-86</strain>
    </source>
</reference>
<gene>
    <name evidence="1" type="ORF">WDU96_00555</name>
</gene>
<sequence>MRLTNIAQMVLPHGRVHSYAVTTNGAVNGALPVSFDQGRHVGEGDRAGSWMALAARLPADVTRESIGDAWMAVVARHHTLRTAFSLEGCTLALNQITIDSGVWHEHDVPEGAPTRDVVRGILDANCRPFAAPSHRICLVEPEASALDPRPALVIASDHSHVDMWSLLVLLRDLTIELDPDSEPMDAASPFAEHTAALAQMPAAPTVVTERWHELLAAGDDLMPVFPLSLGDVSTARHEVVEVRDVLDSAGVRRFTARADANGVRLISLAVSLITTVTREMTGEPLRAVFPVHSRHDVRWHDSVGWFITNAILECHDPDSATAAVKEAITLGSYPLAPILEPYGGMPATPGMFAFSWLDTRRLPVQVSPEYEVQYVSAVVPTDGVMIWFIVNDTGLHLRCRYPDTPEARANVGAWIDAVQSSIHEASLVALATPR</sequence>
<dbReference type="InterPro" id="IPR023213">
    <property type="entry name" value="CAT-like_dom_sf"/>
</dbReference>
<name>A0ABU8LQD1_9MICO</name>
<dbReference type="Proteomes" id="UP001368654">
    <property type="component" value="Unassembled WGS sequence"/>
</dbReference>
<evidence type="ECO:0000313" key="1">
    <source>
        <dbReference type="EMBL" id="MEJ1154088.1"/>
    </source>
</evidence>
<organism evidence="1 2">
    <name type="scientific">Microbacterium marmarense</name>
    <dbReference type="NCBI Taxonomy" id="3122051"/>
    <lineage>
        <taxon>Bacteria</taxon>
        <taxon>Bacillati</taxon>
        <taxon>Actinomycetota</taxon>
        <taxon>Actinomycetes</taxon>
        <taxon>Micrococcales</taxon>
        <taxon>Microbacteriaceae</taxon>
        <taxon>Microbacterium</taxon>
    </lineage>
</organism>
<evidence type="ECO:0000313" key="2">
    <source>
        <dbReference type="Proteomes" id="UP001368654"/>
    </source>
</evidence>